<evidence type="ECO:0000256" key="5">
    <source>
        <dbReference type="ARBA" id="ARBA00023186"/>
    </source>
</evidence>
<dbReference type="SUPFAM" id="SSF69203">
    <property type="entry name" value="Nucleoplasmin-like core domain"/>
    <property type="match status" value="1"/>
</dbReference>
<dbReference type="GO" id="GO:0003723">
    <property type="term" value="F:RNA binding"/>
    <property type="evidence" value="ECO:0007669"/>
    <property type="project" value="TreeGrafter"/>
</dbReference>
<dbReference type="EMBL" id="AZIM01001408">
    <property type="protein sequence ID" value="ETE67041.1"/>
    <property type="molecule type" value="Genomic_DNA"/>
</dbReference>
<sequence length="158" mass="17516">MALEASSTTNESFCSEKPVCVIWGCQLNRENPVYTFDTPEEWSCEQQLALRTICLGENAKDEFHVVEIVPPKSSTISTPVRIATLKLSILPMWNGDDDQERESSSSSSQQSYDSESSSTEDSPAKPVKHSSSKRVPSTKKGQEPPVPEPTLVKLERNN</sequence>
<evidence type="ECO:0000256" key="6">
    <source>
        <dbReference type="ARBA" id="ARBA00023242"/>
    </source>
</evidence>
<dbReference type="GO" id="GO:0006338">
    <property type="term" value="P:chromatin remodeling"/>
    <property type="evidence" value="ECO:0007669"/>
    <property type="project" value="TreeGrafter"/>
</dbReference>
<dbReference type="GO" id="GO:0005730">
    <property type="term" value="C:nucleolus"/>
    <property type="evidence" value="ECO:0007669"/>
    <property type="project" value="TreeGrafter"/>
</dbReference>
<evidence type="ECO:0000256" key="4">
    <source>
        <dbReference type="ARBA" id="ARBA00022853"/>
    </source>
</evidence>
<feature type="domain" description="Nucleoplasmin core" evidence="9">
    <location>
        <begin position="22"/>
        <end position="94"/>
    </location>
</feature>
<dbReference type="Gene3D" id="2.60.120.340">
    <property type="entry name" value="Nucleoplasmin core domain"/>
    <property type="match status" value="1"/>
</dbReference>
<dbReference type="GO" id="GO:0042393">
    <property type="term" value="F:histone binding"/>
    <property type="evidence" value="ECO:0007669"/>
    <property type="project" value="TreeGrafter"/>
</dbReference>
<dbReference type="Pfam" id="PF03066">
    <property type="entry name" value="Nucleoplasmin"/>
    <property type="match status" value="1"/>
</dbReference>
<dbReference type="InterPro" id="IPR004301">
    <property type="entry name" value="Nucleoplasmin"/>
</dbReference>
<keyword evidence="11" id="KW-1185">Reference proteome</keyword>
<dbReference type="InterPro" id="IPR036824">
    <property type="entry name" value="Nucleoplasmin_core_dom_sf"/>
</dbReference>
<evidence type="ECO:0000256" key="3">
    <source>
        <dbReference type="ARBA" id="ARBA00022473"/>
    </source>
</evidence>
<dbReference type="GO" id="GO:0003682">
    <property type="term" value="F:chromatin binding"/>
    <property type="evidence" value="ECO:0007669"/>
    <property type="project" value="TreeGrafter"/>
</dbReference>
<evidence type="ECO:0000256" key="8">
    <source>
        <dbReference type="SAM" id="MobiDB-lite"/>
    </source>
</evidence>
<dbReference type="InterPro" id="IPR024057">
    <property type="entry name" value="Nucleoplasmin_core_dom"/>
</dbReference>
<feature type="non-terminal residue" evidence="10">
    <location>
        <position position="1"/>
    </location>
</feature>
<evidence type="ECO:0000256" key="7">
    <source>
        <dbReference type="ARBA" id="ARBA00023279"/>
    </source>
</evidence>
<keyword evidence="5" id="KW-0143">Chaperone</keyword>
<proteinExistence type="inferred from homology"/>
<feature type="compositionally biased region" description="Low complexity" evidence="8">
    <location>
        <begin position="104"/>
        <end position="121"/>
    </location>
</feature>
<gene>
    <name evidence="10" type="ORF">L345_07175</name>
</gene>
<dbReference type="GO" id="GO:0005654">
    <property type="term" value="C:nucleoplasm"/>
    <property type="evidence" value="ECO:0007669"/>
    <property type="project" value="TreeGrafter"/>
</dbReference>
<dbReference type="GO" id="GO:0007338">
    <property type="term" value="P:single fertilization"/>
    <property type="evidence" value="ECO:0007669"/>
    <property type="project" value="UniProtKB-KW"/>
</dbReference>
<keyword evidence="6" id="KW-0539">Nucleus</keyword>
<dbReference type="PANTHER" id="PTHR22747:SF14">
    <property type="entry name" value="NUCLEOPLASMIN-2"/>
    <property type="match status" value="1"/>
</dbReference>
<dbReference type="OrthoDB" id="6075101at2759"/>
<reference evidence="10 11" key="1">
    <citation type="journal article" date="2013" name="Proc. Natl. Acad. Sci. U.S.A.">
        <title>The king cobra genome reveals dynamic gene evolution and adaptation in the snake venom system.</title>
        <authorList>
            <person name="Vonk F.J."/>
            <person name="Casewell N.R."/>
            <person name="Henkel C.V."/>
            <person name="Heimberg A.M."/>
            <person name="Jansen H.J."/>
            <person name="McCleary R.J."/>
            <person name="Kerkkamp H.M."/>
            <person name="Vos R.A."/>
            <person name="Guerreiro I."/>
            <person name="Calvete J.J."/>
            <person name="Wuster W."/>
            <person name="Woods A.E."/>
            <person name="Logan J.M."/>
            <person name="Harrison R.A."/>
            <person name="Castoe T.A."/>
            <person name="de Koning A.P."/>
            <person name="Pollock D.D."/>
            <person name="Yandell M."/>
            <person name="Calderon D."/>
            <person name="Renjifo C."/>
            <person name="Currier R.B."/>
            <person name="Salgado D."/>
            <person name="Pla D."/>
            <person name="Sanz L."/>
            <person name="Hyder A.S."/>
            <person name="Ribeiro J.M."/>
            <person name="Arntzen J.W."/>
            <person name="van den Thillart G.E."/>
            <person name="Boetzer M."/>
            <person name="Pirovano W."/>
            <person name="Dirks R.P."/>
            <person name="Spaink H.P."/>
            <person name="Duboule D."/>
            <person name="McGlinn E."/>
            <person name="Kini R.M."/>
            <person name="Richardson M.K."/>
        </authorList>
    </citation>
    <scope>NUCLEOTIDE SEQUENCE</scope>
    <source>
        <tissue evidence="10">Blood</tissue>
    </source>
</reference>
<dbReference type="PANTHER" id="PTHR22747">
    <property type="entry name" value="NUCLEOPLASMIN"/>
    <property type="match status" value="1"/>
</dbReference>
<organism evidence="10 11">
    <name type="scientific">Ophiophagus hannah</name>
    <name type="common">King cobra</name>
    <name type="synonym">Naja hannah</name>
    <dbReference type="NCBI Taxonomy" id="8665"/>
    <lineage>
        <taxon>Eukaryota</taxon>
        <taxon>Metazoa</taxon>
        <taxon>Chordata</taxon>
        <taxon>Craniata</taxon>
        <taxon>Vertebrata</taxon>
        <taxon>Euteleostomi</taxon>
        <taxon>Lepidosauria</taxon>
        <taxon>Squamata</taxon>
        <taxon>Bifurcata</taxon>
        <taxon>Unidentata</taxon>
        <taxon>Episquamata</taxon>
        <taxon>Toxicofera</taxon>
        <taxon>Serpentes</taxon>
        <taxon>Colubroidea</taxon>
        <taxon>Elapidae</taxon>
        <taxon>Elapinae</taxon>
        <taxon>Ophiophagus</taxon>
    </lineage>
</organism>
<comment type="subcellular location">
    <subcellularLocation>
        <location evidence="1">Nucleus</location>
    </subcellularLocation>
</comment>
<keyword evidence="7" id="KW-0278">Fertilization</keyword>
<keyword evidence="3" id="KW-0217">Developmental protein</keyword>
<feature type="region of interest" description="Disordered" evidence="8">
    <location>
        <begin position="92"/>
        <end position="158"/>
    </location>
</feature>
<protein>
    <recommendedName>
        <fullName evidence="9">Nucleoplasmin core domain-containing protein</fullName>
    </recommendedName>
</protein>
<evidence type="ECO:0000259" key="9">
    <source>
        <dbReference type="Pfam" id="PF03066"/>
    </source>
</evidence>
<dbReference type="AlphaFoldDB" id="V8NYN2"/>
<dbReference type="GO" id="GO:0005737">
    <property type="term" value="C:cytoplasm"/>
    <property type="evidence" value="ECO:0007669"/>
    <property type="project" value="TreeGrafter"/>
</dbReference>
<evidence type="ECO:0000313" key="10">
    <source>
        <dbReference type="EMBL" id="ETE67041.1"/>
    </source>
</evidence>
<dbReference type="GO" id="GO:0045740">
    <property type="term" value="P:positive regulation of DNA replication"/>
    <property type="evidence" value="ECO:0007669"/>
    <property type="project" value="TreeGrafter"/>
</dbReference>
<name>V8NYN2_OPHHA</name>
<comment type="caution">
    <text evidence="10">The sequence shown here is derived from an EMBL/GenBank/DDBJ whole genome shotgun (WGS) entry which is preliminary data.</text>
</comment>
<evidence type="ECO:0000313" key="11">
    <source>
        <dbReference type="Proteomes" id="UP000018936"/>
    </source>
</evidence>
<dbReference type="Proteomes" id="UP000018936">
    <property type="component" value="Unassembled WGS sequence"/>
</dbReference>
<evidence type="ECO:0000256" key="2">
    <source>
        <dbReference type="ARBA" id="ARBA00010744"/>
    </source>
</evidence>
<accession>V8NYN2</accession>
<evidence type="ECO:0000256" key="1">
    <source>
        <dbReference type="ARBA" id="ARBA00004123"/>
    </source>
</evidence>
<comment type="similarity">
    <text evidence="2">Belongs to the nucleoplasmin family.</text>
</comment>
<keyword evidence="4" id="KW-0156">Chromatin regulator</keyword>